<proteinExistence type="predicted"/>
<evidence type="ECO:0000313" key="2">
    <source>
        <dbReference type="EMBL" id="TCK06542.1"/>
    </source>
</evidence>
<dbReference type="Gene3D" id="3.40.1360.10">
    <property type="match status" value="1"/>
</dbReference>
<dbReference type="SUPFAM" id="SSF110455">
    <property type="entry name" value="Toprim domain"/>
    <property type="match status" value="1"/>
</dbReference>
<gene>
    <name evidence="2" type="ORF">CLV27_0344</name>
</gene>
<accession>A0A4R1GPW5</accession>
<name>A0A4R1GPW5_9BACT</name>
<dbReference type="RefSeq" id="WP_132525181.1">
    <property type="nucleotide sequence ID" value="NZ_SMFV01000001.1"/>
</dbReference>
<dbReference type="AlphaFoldDB" id="A0A4R1GPW5"/>
<dbReference type="Proteomes" id="UP000295777">
    <property type="component" value="Unassembled WGS sequence"/>
</dbReference>
<feature type="domain" description="Toprim" evidence="1">
    <location>
        <begin position="20"/>
        <end position="100"/>
    </location>
</feature>
<dbReference type="PROSITE" id="PS50880">
    <property type="entry name" value="TOPRIM"/>
    <property type="match status" value="1"/>
</dbReference>
<keyword evidence="3" id="KW-1185">Reference proteome</keyword>
<sequence length="120" mass="14204">MEKLKVYISELKQFSLKNPDWVILVEGKRDLKALEMFGIENVVDMKGRKYHDIAEELSESYVGVVLLMDFDPEGETIFRKLTKVLELYGLKIDTSFRERLRELGVRFVEEIPLLLRLPRW</sequence>
<dbReference type="OrthoDB" id="14353at2"/>
<protein>
    <submittedName>
        <fullName evidence="2">5S rRNA maturation endonuclease (Ribonuclease M5)</fullName>
    </submittedName>
</protein>
<dbReference type="Pfam" id="PF13662">
    <property type="entry name" value="Toprim_4"/>
    <property type="match status" value="1"/>
</dbReference>
<comment type="caution">
    <text evidence="2">The sequence shown here is derived from an EMBL/GenBank/DDBJ whole genome shotgun (WGS) entry which is preliminary data.</text>
</comment>
<dbReference type="SMART" id="SM00493">
    <property type="entry name" value="TOPRIM"/>
    <property type="match status" value="1"/>
</dbReference>
<evidence type="ECO:0000313" key="3">
    <source>
        <dbReference type="Proteomes" id="UP000295777"/>
    </source>
</evidence>
<keyword evidence="2" id="KW-0255">Endonuclease</keyword>
<dbReference type="GO" id="GO:0004519">
    <property type="term" value="F:endonuclease activity"/>
    <property type="evidence" value="ECO:0007669"/>
    <property type="project" value="UniProtKB-KW"/>
</dbReference>
<reference evidence="2 3" key="1">
    <citation type="submission" date="2019-03" db="EMBL/GenBank/DDBJ databases">
        <title>Genomic Encyclopedia of Archaeal and Bacterial Type Strains, Phase II (KMG-II): from individual species to whole genera.</title>
        <authorList>
            <person name="Goeker M."/>
        </authorList>
    </citation>
    <scope>NUCLEOTIDE SEQUENCE [LARGE SCALE GENOMIC DNA]</scope>
    <source>
        <strain evidence="2 3">DSM 24425</strain>
    </source>
</reference>
<evidence type="ECO:0000259" key="1">
    <source>
        <dbReference type="PROSITE" id="PS50880"/>
    </source>
</evidence>
<dbReference type="PANTHER" id="PTHR39964">
    <property type="entry name" value="UPF0292 PROTEIN TK1411"/>
    <property type="match status" value="1"/>
</dbReference>
<dbReference type="InterPro" id="IPR006171">
    <property type="entry name" value="TOPRIM_dom"/>
</dbReference>
<keyword evidence="2" id="KW-0378">Hydrolase</keyword>
<dbReference type="PANTHER" id="PTHR39964:SF2">
    <property type="entry name" value="UPF0292 PROTEIN MJ1624"/>
    <property type="match status" value="1"/>
</dbReference>
<organism evidence="2 3">
    <name type="scientific">Phorcysia thermohydrogeniphila</name>
    <dbReference type="NCBI Taxonomy" id="936138"/>
    <lineage>
        <taxon>Bacteria</taxon>
        <taxon>Pseudomonadati</taxon>
        <taxon>Aquificota</taxon>
        <taxon>Aquificia</taxon>
        <taxon>Desulfurobacteriales</taxon>
        <taxon>Desulfurobacteriaceae</taxon>
        <taxon>Phorcysia</taxon>
    </lineage>
</organism>
<dbReference type="EMBL" id="SMFV01000001">
    <property type="protein sequence ID" value="TCK06542.1"/>
    <property type="molecule type" value="Genomic_DNA"/>
</dbReference>
<keyword evidence="2" id="KW-0540">Nuclease</keyword>